<dbReference type="EMBL" id="VUJU01000784">
    <property type="protein sequence ID" value="KAF0768364.1"/>
    <property type="molecule type" value="Genomic_DNA"/>
</dbReference>
<name>A0A6G0ZBS6_APHCR</name>
<evidence type="ECO:0000256" key="1">
    <source>
        <dbReference type="SAM" id="Phobius"/>
    </source>
</evidence>
<protein>
    <submittedName>
        <fullName evidence="2">Uncharacterized protein</fullName>
    </submittedName>
</protein>
<evidence type="ECO:0000313" key="2">
    <source>
        <dbReference type="EMBL" id="KAF0768364.1"/>
    </source>
</evidence>
<feature type="transmembrane region" description="Helical" evidence="1">
    <location>
        <begin position="16"/>
        <end position="35"/>
    </location>
</feature>
<organism evidence="2 3">
    <name type="scientific">Aphis craccivora</name>
    <name type="common">Cowpea aphid</name>
    <dbReference type="NCBI Taxonomy" id="307492"/>
    <lineage>
        <taxon>Eukaryota</taxon>
        <taxon>Metazoa</taxon>
        <taxon>Ecdysozoa</taxon>
        <taxon>Arthropoda</taxon>
        <taxon>Hexapoda</taxon>
        <taxon>Insecta</taxon>
        <taxon>Pterygota</taxon>
        <taxon>Neoptera</taxon>
        <taxon>Paraneoptera</taxon>
        <taxon>Hemiptera</taxon>
        <taxon>Sternorrhyncha</taxon>
        <taxon>Aphidomorpha</taxon>
        <taxon>Aphidoidea</taxon>
        <taxon>Aphididae</taxon>
        <taxon>Aphidini</taxon>
        <taxon>Aphis</taxon>
        <taxon>Aphis</taxon>
    </lineage>
</organism>
<keyword evidence="1" id="KW-0812">Transmembrane</keyword>
<sequence length="98" mass="11000">MCRNGYLSDQGTRRGALAATATGTCGNVASYTSYLKKKKKKKHRRSIVDAKPVFVPDDTCIPPTFRILHTHARDNKTILLLSHDPRTTHIYTRTTVKS</sequence>
<keyword evidence="1" id="KW-0472">Membrane</keyword>
<dbReference type="AlphaFoldDB" id="A0A6G0ZBS6"/>
<keyword evidence="3" id="KW-1185">Reference proteome</keyword>
<comment type="caution">
    <text evidence="2">The sequence shown here is derived from an EMBL/GenBank/DDBJ whole genome shotgun (WGS) entry which is preliminary data.</text>
</comment>
<proteinExistence type="predicted"/>
<gene>
    <name evidence="2" type="ORF">FWK35_00032468</name>
</gene>
<evidence type="ECO:0000313" key="3">
    <source>
        <dbReference type="Proteomes" id="UP000478052"/>
    </source>
</evidence>
<dbReference type="Proteomes" id="UP000478052">
    <property type="component" value="Unassembled WGS sequence"/>
</dbReference>
<accession>A0A6G0ZBS6</accession>
<keyword evidence="1" id="KW-1133">Transmembrane helix</keyword>
<reference evidence="2 3" key="1">
    <citation type="submission" date="2019-08" db="EMBL/GenBank/DDBJ databases">
        <title>Whole genome of Aphis craccivora.</title>
        <authorList>
            <person name="Voronova N.V."/>
            <person name="Shulinski R.S."/>
            <person name="Bandarenka Y.V."/>
            <person name="Zhorov D.G."/>
            <person name="Warner D."/>
        </authorList>
    </citation>
    <scope>NUCLEOTIDE SEQUENCE [LARGE SCALE GENOMIC DNA]</scope>
    <source>
        <strain evidence="2">180601</strain>
        <tissue evidence="2">Whole Body</tissue>
    </source>
</reference>